<evidence type="ECO:0000313" key="2">
    <source>
        <dbReference type="Proteomes" id="UP001178507"/>
    </source>
</evidence>
<protein>
    <submittedName>
        <fullName evidence="1">Uncharacterized protein</fullName>
    </submittedName>
</protein>
<accession>A0AA36MT94</accession>
<gene>
    <name evidence="1" type="ORF">EVOR1521_LOCUS7511</name>
</gene>
<feature type="non-terminal residue" evidence="1">
    <location>
        <position position="1"/>
    </location>
</feature>
<reference evidence="1" key="1">
    <citation type="submission" date="2023-08" db="EMBL/GenBank/DDBJ databases">
        <authorList>
            <person name="Chen Y."/>
            <person name="Shah S."/>
            <person name="Dougan E. K."/>
            <person name="Thang M."/>
            <person name="Chan C."/>
        </authorList>
    </citation>
    <scope>NUCLEOTIDE SEQUENCE</scope>
</reference>
<sequence length="261" mass="28785">TANLKPSDTALKKLQILNIPAGAQLFDEFSQIPAALFHGVSLRACYARRHAYQLDLNSYASSPGLFGHIPVLLLFGDHLQLPPVPQSTSFFASLDGTSSEHKAGSAMFGNIEDIFCFEKARRFRDQNLIAILTAMRQPEGQALTDQQWHALQATEVDGGTNFNASQFLRETHGWFHVAYTWSLVTMAAFLRAQSEAQHDQKRLMYIPACDAPKKGDIVLRSLPLCVYVKLDGCQHRFLPHKSCAEHASVEPDCALCGGLAG</sequence>
<feature type="non-terminal residue" evidence="1">
    <location>
        <position position="261"/>
    </location>
</feature>
<proteinExistence type="predicted"/>
<name>A0AA36MT94_9DINO</name>
<dbReference type="EMBL" id="CAUJNA010000606">
    <property type="protein sequence ID" value="CAJ1379200.1"/>
    <property type="molecule type" value="Genomic_DNA"/>
</dbReference>
<comment type="caution">
    <text evidence="1">The sequence shown here is derived from an EMBL/GenBank/DDBJ whole genome shotgun (WGS) entry which is preliminary data.</text>
</comment>
<dbReference type="Proteomes" id="UP001178507">
    <property type="component" value="Unassembled WGS sequence"/>
</dbReference>
<organism evidence="1 2">
    <name type="scientific">Effrenium voratum</name>
    <dbReference type="NCBI Taxonomy" id="2562239"/>
    <lineage>
        <taxon>Eukaryota</taxon>
        <taxon>Sar</taxon>
        <taxon>Alveolata</taxon>
        <taxon>Dinophyceae</taxon>
        <taxon>Suessiales</taxon>
        <taxon>Symbiodiniaceae</taxon>
        <taxon>Effrenium</taxon>
    </lineage>
</organism>
<dbReference type="AlphaFoldDB" id="A0AA36MT94"/>
<keyword evidence="2" id="KW-1185">Reference proteome</keyword>
<evidence type="ECO:0000313" key="1">
    <source>
        <dbReference type="EMBL" id="CAJ1379200.1"/>
    </source>
</evidence>